<keyword evidence="5 8" id="KW-1133">Transmembrane helix</keyword>
<keyword evidence="4 8" id="KW-0812">Transmembrane</keyword>
<name>A0ABP1RVD4_9HEXA</name>
<reference evidence="9 10" key="1">
    <citation type="submission" date="2024-08" db="EMBL/GenBank/DDBJ databases">
        <authorList>
            <person name="Cucini C."/>
            <person name="Frati F."/>
        </authorList>
    </citation>
    <scope>NUCLEOTIDE SEQUENCE [LARGE SCALE GENOMIC DNA]</scope>
</reference>
<comment type="subcellular location">
    <subcellularLocation>
        <location evidence="1">Cell membrane</location>
    </subcellularLocation>
</comment>
<keyword evidence="10" id="KW-1185">Reference proteome</keyword>
<evidence type="ECO:0000256" key="7">
    <source>
        <dbReference type="ARBA" id="ARBA00023180"/>
    </source>
</evidence>
<evidence type="ECO:0000313" key="9">
    <source>
        <dbReference type="EMBL" id="CAL8136436.1"/>
    </source>
</evidence>
<evidence type="ECO:0000256" key="3">
    <source>
        <dbReference type="ARBA" id="ARBA00022475"/>
    </source>
</evidence>
<dbReference type="PANTHER" id="PTHR11923">
    <property type="entry name" value="SCAVENGER RECEPTOR CLASS B TYPE-1 SR-B1"/>
    <property type="match status" value="1"/>
</dbReference>
<feature type="transmembrane region" description="Helical" evidence="8">
    <location>
        <begin position="466"/>
        <end position="493"/>
    </location>
</feature>
<evidence type="ECO:0000313" key="10">
    <source>
        <dbReference type="Proteomes" id="UP001642540"/>
    </source>
</evidence>
<keyword evidence="7" id="KW-0325">Glycoprotein</keyword>
<protein>
    <recommendedName>
        <fullName evidence="11">Lysosome membrane protein 2</fullName>
    </recommendedName>
</protein>
<evidence type="ECO:0000256" key="4">
    <source>
        <dbReference type="ARBA" id="ARBA00022692"/>
    </source>
</evidence>
<sequence>MDLKLELESDVMMNTNTSNNFVGKVKNRKVVHNATGSFLFILVMTTLIIALAIGFGWVVVPAGIKFAISTKAVISPDVNPDLYSAWIQPHVPVFLKVFLFNVTNPEDIKRGSPPIFKEIGPYVFLENRTKLNIQHYEETDTISYEEKINYNFQQTLSGNLELKDEITLVNIPFAPTVANGFISKGSLEQLQRTSFITRTVEEALFKGWVVQFLKKIEEDIGISLVDKNEFGILMQQNNTATGPYTVGRGTTDKSLFGKILKIGNNSKLDFWKEGSPCNEIDGTDGSIYPPFVNTDSVLRIYNADLCRSIYLTYNKSTNFEGIHGYHFTVPQSVLAAPTLSEENRCFCSYVEDEPERCIKRGALDLGPCREGAPIAISAPHFLDADPQYVADSGLVPDRTKHKTFIEIEPTTGIVINASKRIQINLILKRLKGIPAFSEVPELLFPLVWVDECATIDTLQGARLKSLLFYLEALELVVKWVVPCLAVILVIFIVKHRREK</sequence>
<keyword evidence="3" id="KW-1003">Cell membrane</keyword>
<gene>
    <name evidence="9" type="ORF">ODALV1_LOCUS26442</name>
</gene>
<dbReference type="EMBL" id="CAXLJM020000111">
    <property type="protein sequence ID" value="CAL8136436.1"/>
    <property type="molecule type" value="Genomic_DNA"/>
</dbReference>
<evidence type="ECO:0000256" key="1">
    <source>
        <dbReference type="ARBA" id="ARBA00004236"/>
    </source>
</evidence>
<evidence type="ECO:0000256" key="6">
    <source>
        <dbReference type="ARBA" id="ARBA00023136"/>
    </source>
</evidence>
<proteinExistence type="inferred from homology"/>
<dbReference type="InterPro" id="IPR002159">
    <property type="entry name" value="CD36_fam"/>
</dbReference>
<evidence type="ECO:0000256" key="5">
    <source>
        <dbReference type="ARBA" id="ARBA00022989"/>
    </source>
</evidence>
<feature type="transmembrane region" description="Helical" evidence="8">
    <location>
        <begin position="38"/>
        <end position="60"/>
    </location>
</feature>
<comment type="similarity">
    <text evidence="2">Belongs to the CD36 family.</text>
</comment>
<dbReference type="PANTHER" id="PTHR11923:SF51">
    <property type="entry name" value="LYSOSOME MEMBRANE PROTEIN 2"/>
    <property type="match status" value="1"/>
</dbReference>
<keyword evidence="6 8" id="KW-0472">Membrane</keyword>
<dbReference type="Pfam" id="PF01130">
    <property type="entry name" value="CD36"/>
    <property type="match status" value="1"/>
</dbReference>
<evidence type="ECO:0000256" key="2">
    <source>
        <dbReference type="ARBA" id="ARBA00010532"/>
    </source>
</evidence>
<evidence type="ECO:0000256" key="8">
    <source>
        <dbReference type="SAM" id="Phobius"/>
    </source>
</evidence>
<evidence type="ECO:0008006" key="11">
    <source>
        <dbReference type="Google" id="ProtNLM"/>
    </source>
</evidence>
<dbReference type="Proteomes" id="UP001642540">
    <property type="component" value="Unassembled WGS sequence"/>
</dbReference>
<dbReference type="PRINTS" id="PR01609">
    <property type="entry name" value="CD36FAMILY"/>
</dbReference>
<accession>A0ABP1RVD4</accession>
<comment type="caution">
    <text evidence="9">The sequence shown here is derived from an EMBL/GenBank/DDBJ whole genome shotgun (WGS) entry which is preliminary data.</text>
</comment>
<organism evidence="9 10">
    <name type="scientific">Orchesella dallaii</name>
    <dbReference type="NCBI Taxonomy" id="48710"/>
    <lineage>
        <taxon>Eukaryota</taxon>
        <taxon>Metazoa</taxon>
        <taxon>Ecdysozoa</taxon>
        <taxon>Arthropoda</taxon>
        <taxon>Hexapoda</taxon>
        <taxon>Collembola</taxon>
        <taxon>Entomobryomorpha</taxon>
        <taxon>Entomobryoidea</taxon>
        <taxon>Orchesellidae</taxon>
        <taxon>Orchesellinae</taxon>
        <taxon>Orchesella</taxon>
    </lineage>
</organism>